<evidence type="ECO:0000256" key="1">
    <source>
        <dbReference type="ARBA" id="ARBA00004141"/>
    </source>
</evidence>
<feature type="transmembrane region" description="Helical" evidence="6">
    <location>
        <begin position="205"/>
        <end position="226"/>
    </location>
</feature>
<dbReference type="EMBL" id="JAUBDH010000011">
    <property type="protein sequence ID" value="MDW0111218.1"/>
    <property type="molecule type" value="Genomic_DNA"/>
</dbReference>
<keyword evidence="8" id="KW-1185">Reference proteome</keyword>
<feature type="transmembrane region" description="Helical" evidence="6">
    <location>
        <begin position="246"/>
        <end position="269"/>
    </location>
</feature>
<feature type="transmembrane region" description="Helical" evidence="6">
    <location>
        <begin position="290"/>
        <end position="308"/>
    </location>
</feature>
<evidence type="ECO:0000313" key="8">
    <source>
        <dbReference type="Proteomes" id="UP001280629"/>
    </source>
</evidence>
<evidence type="ECO:0000256" key="6">
    <source>
        <dbReference type="SAM" id="Phobius"/>
    </source>
</evidence>
<dbReference type="PANTHER" id="PTHR30474:SF1">
    <property type="entry name" value="PEPTIDOGLYCAN GLYCOSYLTRANSFERASE MRDB"/>
    <property type="match status" value="1"/>
</dbReference>
<comment type="caution">
    <text evidence="7">The sequence shown here is derived from an EMBL/GenBank/DDBJ whole genome shotgun (WGS) entry which is preliminary data.</text>
</comment>
<reference evidence="7 8" key="1">
    <citation type="submission" date="2023-06" db="EMBL/GenBank/DDBJ databases">
        <title>Sporosarcina sp. nov., isolated from Korean traditional fermented seafood 'Jeotgal'.</title>
        <authorList>
            <person name="Yang A.-I."/>
            <person name="Shin N.-R."/>
        </authorList>
    </citation>
    <scope>NUCLEOTIDE SEQUENCE [LARGE SCALE GENOMIC DNA]</scope>
    <source>
        <strain evidence="7 8">KCTC3840</strain>
    </source>
</reference>
<protein>
    <submittedName>
        <fullName evidence="7">FtsW/RodA/SpoVE family cell cycle protein</fullName>
    </submittedName>
</protein>
<feature type="transmembrane region" description="Helical" evidence="6">
    <location>
        <begin position="328"/>
        <end position="352"/>
    </location>
</feature>
<name>A0ABU4G4G1_9BACL</name>
<keyword evidence="5 6" id="KW-0472">Membrane</keyword>
<feature type="transmembrane region" description="Helical" evidence="6">
    <location>
        <begin position="364"/>
        <end position="388"/>
    </location>
</feature>
<evidence type="ECO:0000256" key="4">
    <source>
        <dbReference type="ARBA" id="ARBA00022989"/>
    </source>
</evidence>
<feature type="transmembrane region" description="Helical" evidence="6">
    <location>
        <begin position="74"/>
        <end position="95"/>
    </location>
</feature>
<keyword evidence="2 6" id="KW-0812">Transmembrane</keyword>
<accession>A0ABU4G4G1</accession>
<dbReference type="PANTHER" id="PTHR30474">
    <property type="entry name" value="CELL CYCLE PROTEIN"/>
    <property type="match status" value="1"/>
</dbReference>
<comment type="subcellular location">
    <subcellularLocation>
        <location evidence="1">Membrane</location>
        <topology evidence="1">Multi-pass membrane protein</topology>
    </subcellularLocation>
</comment>
<dbReference type="InterPro" id="IPR001182">
    <property type="entry name" value="FtsW/RodA"/>
</dbReference>
<evidence type="ECO:0000313" key="7">
    <source>
        <dbReference type="EMBL" id="MDW0111218.1"/>
    </source>
</evidence>
<dbReference type="InterPro" id="IPR047928">
    <property type="entry name" value="Perm_prefix_1"/>
</dbReference>
<proteinExistence type="predicted"/>
<dbReference type="NCBIfam" id="NF038403">
    <property type="entry name" value="perm_prefix_1"/>
    <property type="match status" value="1"/>
</dbReference>
<gene>
    <name evidence="7" type="ORF">QT716_14435</name>
</gene>
<dbReference type="Pfam" id="PF01098">
    <property type="entry name" value="FTSW_RODA_SPOVE"/>
    <property type="match status" value="1"/>
</dbReference>
<feature type="transmembrane region" description="Helical" evidence="6">
    <location>
        <begin position="400"/>
        <end position="419"/>
    </location>
</feature>
<sequence>MSSKHYLQQVTSYMRSKEARGYVKEELQQHLMHSKQAWMNKGWPPKEAEEKAIAEMGSASQLGKSMDRIHRPKWDYWLIGAVLLLVAVSFISILTVDFSQQYGPGMSRYFIEHKFVHMLLGITAIAVLMFFDYRKLQRYSTLIYGIALILLVGICVMPNAAMNGEAMFKIGPLRIQGWTLLPLFVVASAAFFTERKWKGWQLTGLLLLPCFFFMMLPNLVVMLLYLGAVAVMFSMSDFNQNVKRNVFLASGGIGAVLLTFAVYAYHNLLESYQTERISAFIHPELYSDSAGYMMLQLSNALSAAGWFGSKTSNYIPEAHTDYALVQFIQSYGYAAGIAVILVILAITLRMLWIAKTMQYSFGKLLILAAAALYSCQSLYSIFMVFGFLPLTGVPLPFMSYGLMPMLLNALLIGLVLSVYRRKTYSGKSVLSAAHKAS</sequence>
<feature type="transmembrane region" description="Helical" evidence="6">
    <location>
        <begin position="173"/>
        <end position="193"/>
    </location>
</feature>
<feature type="transmembrane region" description="Helical" evidence="6">
    <location>
        <begin position="142"/>
        <end position="161"/>
    </location>
</feature>
<dbReference type="Proteomes" id="UP001280629">
    <property type="component" value="Unassembled WGS sequence"/>
</dbReference>
<evidence type="ECO:0000256" key="5">
    <source>
        <dbReference type="ARBA" id="ARBA00023136"/>
    </source>
</evidence>
<feature type="transmembrane region" description="Helical" evidence="6">
    <location>
        <begin position="115"/>
        <end position="133"/>
    </location>
</feature>
<evidence type="ECO:0000256" key="2">
    <source>
        <dbReference type="ARBA" id="ARBA00022692"/>
    </source>
</evidence>
<evidence type="ECO:0000256" key="3">
    <source>
        <dbReference type="ARBA" id="ARBA00022960"/>
    </source>
</evidence>
<keyword evidence="3" id="KW-0133">Cell shape</keyword>
<keyword evidence="4 6" id="KW-1133">Transmembrane helix</keyword>
<dbReference type="RefSeq" id="WP_317936854.1">
    <property type="nucleotide sequence ID" value="NZ_JAUBDH010000011.1"/>
</dbReference>
<organism evidence="7 8">
    <name type="scientific">Sporosarcina aquimarina</name>
    <dbReference type="NCBI Taxonomy" id="114975"/>
    <lineage>
        <taxon>Bacteria</taxon>
        <taxon>Bacillati</taxon>
        <taxon>Bacillota</taxon>
        <taxon>Bacilli</taxon>
        <taxon>Bacillales</taxon>
        <taxon>Caryophanaceae</taxon>
        <taxon>Sporosarcina</taxon>
    </lineage>
</organism>